<dbReference type="Gene3D" id="3.20.20.70">
    <property type="entry name" value="Aldolase class I"/>
    <property type="match status" value="1"/>
</dbReference>
<name>A0A1E5IJ61_ENDTX</name>
<comment type="catalytic activity">
    <reaction evidence="1 8">
        <text>1-(2-carboxyphenylamino)-1-deoxy-D-ribulose 5-phosphate + H(+) = (1S,2R)-1-C-(indol-3-yl)glycerol 3-phosphate + CO2 + H2O</text>
        <dbReference type="Rhea" id="RHEA:23476"/>
        <dbReference type="ChEBI" id="CHEBI:15377"/>
        <dbReference type="ChEBI" id="CHEBI:15378"/>
        <dbReference type="ChEBI" id="CHEBI:16526"/>
        <dbReference type="ChEBI" id="CHEBI:58613"/>
        <dbReference type="ChEBI" id="CHEBI:58866"/>
        <dbReference type="EC" id="4.1.1.48"/>
    </reaction>
</comment>
<dbReference type="EMBL" id="LNVX01000338">
    <property type="protein sequence ID" value="OEG70445.1"/>
    <property type="molecule type" value="Genomic_DNA"/>
</dbReference>
<dbReference type="HAMAP" id="MF_00134_B">
    <property type="entry name" value="IGPS_B"/>
    <property type="match status" value="1"/>
</dbReference>
<reference evidence="10 11" key="1">
    <citation type="submission" date="2015-11" db="EMBL/GenBank/DDBJ databases">
        <title>Evidence for parallel genomic evolution in an endosymbiosis of termite gut flagellates.</title>
        <authorList>
            <person name="Zheng H."/>
        </authorList>
    </citation>
    <scope>NUCLEOTIDE SEQUENCE [LARGE SCALE GENOMIC DNA]</scope>
    <source>
        <strain evidence="10 11">CET450</strain>
    </source>
</reference>
<dbReference type="EC" id="4.1.1.48" evidence="8"/>
<keyword evidence="4 8" id="KW-0210">Decarboxylase</keyword>
<dbReference type="PANTHER" id="PTHR22854">
    <property type="entry name" value="TRYPTOPHAN BIOSYNTHESIS PROTEIN"/>
    <property type="match status" value="1"/>
</dbReference>
<evidence type="ECO:0000256" key="3">
    <source>
        <dbReference type="ARBA" id="ARBA00022605"/>
    </source>
</evidence>
<dbReference type="InterPro" id="IPR011060">
    <property type="entry name" value="RibuloseP-bd_barrel"/>
</dbReference>
<proteinExistence type="inferred from homology"/>
<dbReference type="SUPFAM" id="SSF51366">
    <property type="entry name" value="Ribulose-phoshate binding barrel"/>
    <property type="match status" value="1"/>
</dbReference>
<dbReference type="CDD" id="cd00331">
    <property type="entry name" value="IGPS"/>
    <property type="match status" value="1"/>
</dbReference>
<dbReference type="GO" id="GO:0000162">
    <property type="term" value="P:L-tryptophan biosynthetic process"/>
    <property type="evidence" value="ECO:0007669"/>
    <property type="project" value="UniProtKB-UniRule"/>
</dbReference>
<evidence type="ECO:0000313" key="11">
    <source>
        <dbReference type="Proteomes" id="UP000095237"/>
    </source>
</evidence>
<keyword evidence="3 8" id="KW-0028">Amino-acid biosynthesis</keyword>
<evidence type="ECO:0000256" key="2">
    <source>
        <dbReference type="ARBA" id="ARBA00004696"/>
    </source>
</evidence>
<dbReference type="GO" id="GO:0004425">
    <property type="term" value="F:indole-3-glycerol-phosphate synthase activity"/>
    <property type="evidence" value="ECO:0007669"/>
    <property type="project" value="UniProtKB-UniRule"/>
</dbReference>
<dbReference type="AlphaFoldDB" id="A0A1E5IJ61"/>
<sequence length="257" mass="28968">MILDKIVAATKVRVEKAKLQKPFETVKREALNKKENFDSFEKALSKEDINFICEVKKASPSKGLISPDFKYKEIALEYEKAGAAAISVLTEPDFFLGGRRHLQEIKSIVKIPVLRKDFIIDSYQIYESRVVGANAVLLICAVLAYDVLKEFLETAQGLDMSCLVEVHDEKEIETALKAGAKIIGVNNRNLKTFEVDFGNSMKLRRLVPDDKIFVSESGIKTKKHIDILKANDVNAVLIGEELIKSRNIEERLRELKG</sequence>
<organism evidence="10 11">
    <name type="scientific">Endomicrobium trichonymphae</name>
    <dbReference type="NCBI Taxonomy" id="1408204"/>
    <lineage>
        <taxon>Bacteria</taxon>
        <taxon>Pseudomonadati</taxon>
        <taxon>Elusimicrobiota</taxon>
        <taxon>Endomicrobiia</taxon>
        <taxon>Endomicrobiales</taxon>
        <taxon>Endomicrobiaceae</taxon>
        <taxon>Candidatus Endomicrobiellum</taxon>
    </lineage>
</organism>
<dbReference type="InterPro" id="IPR001468">
    <property type="entry name" value="Indole-3-GlycerolPSynthase_CS"/>
</dbReference>
<dbReference type="InterPro" id="IPR013798">
    <property type="entry name" value="Indole-3-glycerol_P_synth_dom"/>
</dbReference>
<dbReference type="Pfam" id="PF00218">
    <property type="entry name" value="IGPS"/>
    <property type="match status" value="1"/>
</dbReference>
<keyword evidence="7 8" id="KW-0456">Lyase</keyword>
<keyword evidence="6 8" id="KW-0057">Aromatic amino acid biosynthesis</keyword>
<evidence type="ECO:0000256" key="8">
    <source>
        <dbReference type="HAMAP-Rule" id="MF_00134"/>
    </source>
</evidence>
<evidence type="ECO:0000256" key="1">
    <source>
        <dbReference type="ARBA" id="ARBA00001633"/>
    </source>
</evidence>
<accession>A0A1E5IJ61</accession>
<evidence type="ECO:0000256" key="4">
    <source>
        <dbReference type="ARBA" id="ARBA00022793"/>
    </source>
</evidence>
<dbReference type="PROSITE" id="PS00614">
    <property type="entry name" value="IGPS"/>
    <property type="match status" value="1"/>
</dbReference>
<dbReference type="Proteomes" id="UP000095237">
    <property type="component" value="Unassembled WGS sequence"/>
</dbReference>
<comment type="similarity">
    <text evidence="8">Belongs to the TrpC family.</text>
</comment>
<feature type="domain" description="Indole-3-glycerol phosphate synthase" evidence="9">
    <location>
        <begin position="3"/>
        <end position="255"/>
    </location>
</feature>
<gene>
    <name evidence="8" type="primary">trpC</name>
    <name evidence="10" type="ORF">ATZ36_04435</name>
</gene>
<dbReference type="GO" id="GO:0004640">
    <property type="term" value="F:phosphoribosylanthranilate isomerase activity"/>
    <property type="evidence" value="ECO:0007669"/>
    <property type="project" value="TreeGrafter"/>
</dbReference>
<dbReference type="InterPro" id="IPR045186">
    <property type="entry name" value="Indole-3-glycerol_P_synth"/>
</dbReference>
<comment type="pathway">
    <text evidence="2 8">Amino-acid biosynthesis; L-tryptophan biosynthesis; L-tryptophan from chorismate: step 4/5.</text>
</comment>
<dbReference type="PANTHER" id="PTHR22854:SF2">
    <property type="entry name" value="INDOLE-3-GLYCEROL-PHOSPHATE SYNTHASE"/>
    <property type="match status" value="1"/>
</dbReference>
<dbReference type="FunFam" id="3.20.20.70:FF:000024">
    <property type="entry name" value="Indole-3-glycerol phosphate synthase"/>
    <property type="match status" value="1"/>
</dbReference>
<evidence type="ECO:0000256" key="7">
    <source>
        <dbReference type="ARBA" id="ARBA00023239"/>
    </source>
</evidence>
<dbReference type="InterPro" id="IPR013785">
    <property type="entry name" value="Aldolase_TIM"/>
</dbReference>
<dbReference type="NCBIfam" id="NF001377">
    <property type="entry name" value="PRK00278.2-4"/>
    <property type="match status" value="1"/>
</dbReference>
<comment type="caution">
    <text evidence="10">The sequence shown here is derived from an EMBL/GenBank/DDBJ whole genome shotgun (WGS) entry which is preliminary data.</text>
</comment>
<evidence type="ECO:0000313" key="10">
    <source>
        <dbReference type="EMBL" id="OEG70445.1"/>
    </source>
</evidence>
<keyword evidence="11" id="KW-1185">Reference proteome</keyword>
<evidence type="ECO:0000256" key="5">
    <source>
        <dbReference type="ARBA" id="ARBA00022822"/>
    </source>
</evidence>
<evidence type="ECO:0000259" key="9">
    <source>
        <dbReference type="Pfam" id="PF00218"/>
    </source>
</evidence>
<evidence type="ECO:0000256" key="6">
    <source>
        <dbReference type="ARBA" id="ARBA00023141"/>
    </source>
</evidence>
<dbReference type="UniPathway" id="UPA00035">
    <property type="reaction ID" value="UER00043"/>
</dbReference>
<protein>
    <recommendedName>
        <fullName evidence="8">Indole-3-glycerol phosphate synthase</fullName>
        <shortName evidence="8">IGPS</shortName>
        <ecNumber evidence="8">4.1.1.48</ecNumber>
    </recommendedName>
</protein>
<keyword evidence="5 8" id="KW-0822">Tryptophan biosynthesis</keyword>